<evidence type="ECO:0000256" key="6">
    <source>
        <dbReference type="RuleBase" id="RU004374"/>
    </source>
</evidence>
<feature type="region of interest" description="Disordered" evidence="7">
    <location>
        <begin position="1"/>
        <end position="29"/>
    </location>
</feature>
<dbReference type="GO" id="GO:0003743">
    <property type="term" value="F:translation initiation factor activity"/>
    <property type="evidence" value="ECO:0007669"/>
    <property type="project" value="UniProtKB-KW"/>
</dbReference>
<dbReference type="Proteomes" id="UP000612746">
    <property type="component" value="Unassembled WGS sequence"/>
</dbReference>
<keyword evidence="9" id="KW-1185">Reference proteome</keyword>
<dbReference type="InterPro" id="IPR001040">
    <property type="entry name" value="TIF_eIF_4E"/>
</dbReference>
<keyword evidence="5 6" id="KW-0648">Protein biosynthesis</keyword>
<keyword evidence="2 6" id="KW-0396">Initiation factor</keyword>
<dbReference type="OrthoDB" id="590761at2759"/>
<keyword evidence="3" id="KW-0810">Translation regulation</keyword>
<comment type="similarity">
    <text evidence="1 6">Belongs to the eukaryotic initiation factor 4E family.</text>
</comment>
<dbReference type="InterPro" id="IPR023398">
    <property type="entry name" value="TIF_eIF4e-like"/>
</dbReference>
<evidence type="ECO:0000256" key="2">
    <source>
        <dbReference type="ARBA" id="ARBA00022540"/>
    </source>
</evidence>
<evidence type="ECO:0000256" key="5">
    <source>
        <dbReference type="ARBA" id="ARBA00022917"/>
    </source>
</evidence>
<dbReference type="GO" id="GO:0016281">
    <property type="term" value="C:eukaryotic translation initiation factor 4F complex"/>
    <property type="evidence" value="ECO:0007669"/>
    <property type="project" value="TreeGrafter"/>
</dbReference>
<gene>
    <name evidence="8" type="ORF">INT44_003671</name>
</gene>
<feature type="non-terminal residue" evidence="8">
    <location>
        <position position="244"/>
    </location>
</feature>
<name>A0A8H7PWB0_9FUNG</name>
<dbReference type="PANTHER" id="PTHR11960:SF8">
    <property type="entry name" value="EUKARYOTIC TRANSLATION INITIATION FACTOR 4E1-RELATED"/>
    <property type="match status" value="1"/>
</dbReference>
<protein>
    <recommendedName>
        <fullName evidence="10">Eukaryotic translation initiation factor 4E</fullName>
    </recommendedName>
</protein>
<evidence type="ECO:0000313" key="9">
    <source>
        <dbReference type="Proteomes" id="UP000612746"/>
    </source>
</evidence>
<dbReference type="GO" id="GO:0000340">
    <property type="term" value="F:RNA 7-methylguanosine cap binding"/>
    <property type="evidence" value="ECO:0007669"/>
    <property type="project" value="TreeGrafter"/>
</dbReference>
<dbReference type="GO" id="GO:0006417">
    <property type="term" value="P:regulation of translation"/>
    <property type="evidence" value="ECO:0007669"/>
    <property type="project" value="UniProtKB-KW"/>
</dbReference>
<dbReference type="AlphaFoldDB" id="A0A8H7PWB0"/>
<organism evidence="8 9">
    <name type="scientific">Umbelopsis vinacea</name>
    <dbReference type="NCBI Taxonomy" id="44442"/>
    <lineage>
        <taxon>Eukaryota</taxon>
        <taxon>Fungi</taxon>
        <taxon>Fungi incertae sedis</taxon>
        <taxon>Mucoromycota</taxon>
        <taxon>Mucoromycotina</taxon>
        <taxon>Umbelopsidomycetes</taxon>
        <taxon>Umbelopsidales</taxon>
        <taxon>Umbelopsidaceae</taxon>
        <taxon>Umbelopsis</taxon>
    </lineage>
</organism>
<proteinExistence type="inferred from homology"/>
<feature type="region of interest" description="Disordered" evidence="7">
    <location>
        <begin position="222"/>
        <end position="244"/>
    </location>
</feature>
<reference evidence="8" key="1">
    <citation type="submission" date="2020-12" db="EMBL/GenBank/DDBJ databases">
        <title>Metabolic potential, ecology and presence of endohyphal bacteria is reflected in genomic diversity of Mucoromycotina.</title>
        <authorList>
            <person name="Muszewska A."/>
            <person name="Okrasinska A."/>
            <person name="Steczkiewicz K."/>
            <person name="Drgas O."/>
            <person name="Orlowska M."/>
            <person name="Perlinska-Lenart U."/>
            <person name="Aleksandrzak-Piekarczyk T."/>
            <person name="Szatraj K."/>
            <person name="Zielenkiewicz U."/>
            <person name="Pilsyk S."/>
            <person name="Malc E."/>
            <person name="Mieczkowski P."/>
            <person name="Kruszewska J.S."/>
            <person name="Biernat P."/>
            <person name="Pawlowska J."/>
        </authorList>
    </citation>
    <scope>NUCLEOTIDE SEQUENCE</scope>
    <source>
        <strain evidence="8">WA0000051536</strain>
    </source>
</reference>
<evidence type="ECO:0008006" key="10">
    <source>
        <dbReference type="Google" id="ProtNLM"/>
    </source>
</evidence>
<evidence type="ECO:0000256" key="3">
    <source>
        <dbReference type="ARBA" id="ARBA00022845"/>
    </source>
</evidence>
<dbReference type="EMBL" id="JAEPRA010000009">
    <property type="protein sequence ID" value="KAG2180664.1"/>
    <property type="molecule type" value="Genomic_DNA"/>
</dbReference>
<evidence type="ECO:0000313" key="8">
    <source>
        <dbReference type="EMBL" id="KAG2180664.1"/>
    </source>
</evidence>
<keyword evidence="4 6" id="KW-0694">RNA-binding</keyword>
<evidence type="ECO:0000256" key="1">
    <source>
        <dbReference type="ARBA" id="ARBA00009860"/>
    </source>
</evidence>
<accession>A0A8H7PWB0</accession>
<feature type="compositionally biased region" description="Polar residues" evidence="7">
    <location>
        <begin position="235"/>
        <end position="244"/>
    </location>
</feature>
<dbReference type="SUPFAM" id="SSF55418">
    <property type="entry name" value="eIF4e-like"/>
    <property type="match status" value="1"/>
</dbReference>
<comment type="caution">
    <text evidence="8">The sequence shown here is derived from an EMBL/GenBank/DDBJ whole genome shotgun (WGS) entry which is preliminary data.</text>
</comment>
<dbReference type="Pfam" id="PF01652">
    <property type="entry name" value="IF4E"/>
    <property type="match status" value="1"/>
</dbReference>
<evidence type="ECO:0000256" key="4">
    <source>
        <dbReference type="ARBA" id="ARBA00022884"/>
    </source>
</evidence>
<sequence>AKCLISNMSAVETAPSVEPTTPAPVDSTLASDVNATQSTETKGSEDDQPITIFHDRMNYNVKHPLHNEWTLWFDNPGKKANVQSWSQNLKEIVTFKTIEDFWAVFNNIVRVSRLDISSNYHLFKKGVRPEWEDPANEHGGKFSVQLPKNRTGEAINDLWLYTLLACIGEQLPNEDEVTGAVVSVRKVFFRISLWTKTSDNREVLDGIGKKLKETLNIPNMPLEFTPHSDAATKGPSETTGRFTI</sequence>
<dbReference type="Gene3D" id="3.30.760.10">
    <property type="entry name" value="RNA Cap, Translation Initiation Factor Eif4e"/>
    <property type="match status" value="1"/>
</dbReference>
<evidence type="ECO:0000256" key="7">
    <source>
        <dbReference type="SAM" id="MobiDB-lite"/>
    </source>
</evidence>
<dbReference type="PANTHER" id="PTHR11960">
    <property type="entry name" value="EUKARYOTIC TRANSLATION INITIATION FACTOR 4E RELATED"/>
    <property type="match status" value="1"/>
</dbReference>
<feature type="compositionally biased region" description="Polar residues" evidence="7">
    <location>
        <begin position="1"/>
        <end position="10"/>
    </location>
</feature>